<feature type="compositionally biased region" description="Polar residues" evidence="1">
    <location>
        <begin position="1"/>
        <end position="19"/>
    </location>
</feature>
<dbReference type="Proteomes" id="UP000541558">
    <property type="component" value="Unassembled WGS sequence"/>
</dbReference>
<dbReference type="PANTHER" id="PTHR38248:SF2">
    <property type="entry name" value="FUNK1 11"/>
    <property type="match status" value="1"/>
</dbReference>
<dbReference type="EMBL" id="JAACJK010000002">
    <property type="protein sequence ID" value="KAF5341174.1"/>
    <property type="molecule type" value="Genomic_DNA"/>
</dbReference>
<feature type="region of interest" description="Disordered" evidence="1">
    <location>
        <begin position="735"/>
        <end position="754"/>
    </location>
</feature>
<evidence type="ECO:0000313" key="4">
    <source>
        <dbReference type="Proteomes" id="UP000541558"/>
    </source>
</evidence>
<dbReference type="InterPro" id="IPR040976">
    <property type="entry name" value="Pkinase_fungal"/>
</dbReference>
<gene>
    <name evidence="3" type="ORF">D9611_006062</name>
</gene>
<feature type="domain" description="Fungal-type protein kinase" evidence="2">
    <location>
        <begin position="480"/>
        <end position="613"/>
    </location>
</feature>
<feature type="domain" description="Fungal-type protein kinase" evidence="2">
    <location>
        <begin position="270"/>
        <end position="467"/>
    </location>
</feature>
<sequence>MSASNTRLNTALPQTSLQGRSEPIARPASIENVTHTHTAGMRDSQSQQTTRRAKSKPQPRKRAHGNPGSTNHLQEARKRPFTRSLAAANRAQQCAPPEPKPVPAPTSFDKPKSHISESVSQTPMDASPTIEKAQDIQSKLAEQRRAALSDLHNLLTVDSSDIKDLYKDTVSERRIDAFLAKSTLYDLERQVWVDIPKKTEDNADLTSLYLGVIKTIIDELGHSKGTREVVDARDTEFSHLDDRTQSSKPGIAIKATGPSFSLPDGGRAIGFSNVASVFDVKRDMEVGEDHVDQLAVYNRQLFFHQMNRVFSRSLLLTETRVRLVHCDRSGGYKTTSLNIHDNPRTFIRLILGLSSPRESALGLDSSVQWTVKNGIRIAGTIATLDASGKRIKHQLIMGATHFATHTVRGVGTVCWLARDKTGKRLLIKDAWRTDAQVPEYTFMEQAKGLAGVVQILASEDARVQTKALRTEGPDFGSPDFYNRTMCRVTMECYGSALHRFSSQIHAISALRDAIQGHWNLLKAGLLHRDVSMGNILLGAEGASVGRRGFLIDLEMAIATADGPLAGVITENQAGTYLYQSASILRNGRAERSLVRIPHDYLDDLESFFWVLCHLLYGYEGSNQRVPDAFSAESLLGECENLRPLDASIRKHFYIAREGPNFFDIPLFWNEAVVDLCESFRLYMHPLTEAKLLSRIPNRADIEPAVLRDLHANVNRHYADIIALFDVTLEKLGRLGESPRREEPAPPTPPSEETFFSFLPSRAAVKRRSNDVLDGTPTKRMRLAS</sequence>
<dbReference type="SUPFAM" id="SSF56112">
    <property type="entry name" value="Protein kinase-like (PK-like)"/>
    <property type="match status" value="1"/>
</dbReference>
<comment type="caution">
    <text evidence="3">The sequence shown here is derived from an EMBL/GenBank/DDBJ whole genome shotgun (WGS) entry which is preliminary data.</text>
</comment>
<evidence type="ECO:0000259" key="2">
    <source>
        <dbReference type="Pfam" id="PF17667"/>
    </source>
</evidence>
<feature type="region of interest" description="Disordered" evidence="1">
    <location>
        <begin position="1"/>
        <end position="128"/>
    </location>
</feature>
<protein>
    <recommendedName>
        <fullName evidence="2">Fungal-type protein kinase domain-containing protein</fullName>
    </recommendedName>
</protein>
<dbReference type="InterPro" id="IPR011009">
    <property type="entry name" value="Kinase-like_dom_sf"/>
</dbReference>
<reference evidence="3 4" key="1">
    <citation type="journal article" date="2020" name="ISME J.">
        <title>Uncovering the hidden diversity of litter-decomposition mechanisms in mushroom-forming fungi.</title>
        <authorList>
            <person name="Floudas D."/>
            <person name="Bentzer J."/>
            <person name="Ahren D."/>
            <person name="Johansson T."/>
            <person name="Persson P."/>
            <person name="Tunlid A."/>
        </authorList>
    </citation>
    <scope>NUCLEOTIDE SEQUENCE [LARGE SCALE GENOMIC DNA]</scope>
    <source>
        <strain evidence="3 4">CBS 175.51</strain>
    </source>
</reference>
<evidence type="ECO:0000313" key="3">
    <source>
        <dbReference type="EMBL" id="KAF5341174.1"/>
    </source>
</evidence>
<accession>A0A8H5FLG7</accession>
<feature type="compositionally biased region" description="Polar residues" evidence="1">
    <location>
        <begin position="31"/>
        <end position="50"/>
    </location>
</feature>
<dbReference type="Pfam" id="PF17667">
    <property type="entry name" value="Pkinase_fungal"/>
    <property type="match status" value="2"/>
</dbReference>
<feature type="compositionally biased region" description="Basic residues" evidence="1">
    <location>
        <begin position="51"/>
        <end position="64"/>
    </location>
</feature>
<dbReference type="AlphaFoldDB" id="A0A8H5FLG7"/>
<dbReference type="OrthoDB" id="5584477at2759"/>
<evidence type="ECO:0000256" key="1">
    <source>
        <dbReference type="SAM" id="MobiDB-lite"/>
    </source>
</evidence>
<proteinExistence type="predicted"/>
<dbReference type="PANTHER" id="PTHR38248">
    <property type="entry name" value="FUNK1 6"/>
    <property type="match status" value="1"/>
</dbReference>
<dbReference type="Gene3D" id="1.10.510.10">
    <property type="entry name" value="Transferase(Phosphotransferase) domain 1"/>
    <property type="match status" value="1"/>
</dbReference>
<organism evidence="3 4">
    <name type="scientific">Ephemerocybe angulata</name>
    <dbReference type="NCBI Taxonomy" id="980116"/>
    <lineage>
        <taxon>Eukaryota</taxon>
        <taxon>Fungi</taxon>
        <taxon>Dikarya</taxon>
        <taxon>Basidiomycota</taxon>
        <taxon>Agaricomycotina</taxon>
        <taxon>Agaricomycetes</taxon>
        <taxon>Agaricomycetidae</taxon>
        <taxon>Agaricales</taxon>
        <taxon>Agaricineae</taxon>
        <taxon>Psathyrellaceae</taxon>
        <taxon>Ephemerocybe</taxon>
    </lineage>
</organism>
<name>A0A8H5FLG7_9AGAR</name>
<keyword evidence="4" id="KW-1185">Reference proteome</keyword>